<reference evidence="4" key="1">
    <citation type="submission" date="2013-01" db="EMBL/GenBank/DDBJ databases">
        <title>Draft Genome Sequence of a Mulberry Tree, Morus notabilis C.K. Schneid.</title>
        <authorList>
            <person name="He N."/>
            <person name="Zhao S."/>
        </authorList>
    </citation>
    <scope>NUCLEOTIDE SEQUENCE</scope>
</reference>
<proteinExistence type="predicted"/>
<dbReference type="PROSITE" id="PS50846">
    <property type="entry name" value="HMA_2"/>
    <property type="match status" value="1"/>
</dbReference>
<evidence type="ECO:0000313" key="3">
    <source>
        <dbReference type="EMBL" id="EXC35075.1"/>
    </source>
</evidence>
<protein>
    <recommendedName>
        <fullName evidence="2">HMA domain-containing protein</fullName>
    </recommendedName>
</protein>
<organism evidence="3 4">
    <name type="scientific">Morus notabilis</name>
    <dbReference type="NCBI Taxonomy" id="981085"/>
    <lineage>
        <taxon>Eukaryota</taxon>
        <taxon>Viridiplantae</taxon>
        <taxon>Streptophyta</taxon>
        <taxon>Embryophyta</taxon>
        <taxon>Tracheophyta</taxon>
        <taxon>Spermatophyta</taxon>
        <taxon>Magnoliopsida</taxon>
        <taxon>eudicotyledons</taxon>
        <taxon>Gunneridae</taxon>
        <taxon>Pentapetalae</taxon>
        <taxon>rosids</taxon>
        <taxon>fabids</taxon>
        <taxon>Rosales</taxon>
        <taxon>Moraceae</taxon>
        <taxon>Moreae</taxon>
        <taxon>Morus</taxon>
    </lineage>
</organism>
<feature type="region of interest" description="Disordered" evidence="1">
    <location>
        <begin position="153"/>
        <end position="186"/>
    </location>
</feature>
<evidence type="ECO:0000313" key="4">
    <source>
        <dbReference type="Proteomes" id="UP000030645"/>
    </source>
</evidence>
<dbReference type="InterPro" id="IPR006121">
    <property type="entry name" value="HMA_dom"/>
</dbReference>
<dbReference type="CDD" id="cd00371">
    <property type="entry name" value="HMA"/>
    <property type="match status" value="1"/>
</dbReference>
<feature type="region of interest" description="Disordered" evidence="1">
    <location>
        <begin position="62"/>
        <end position="106"/>
    </location>
</feature>
<dbReference type="PANTHER" id="PTHR46119">
    <property type="entry name" value="OS08G0405700 PROTEIN"/>
    <property type="match status" value="1"/>
</dbReference>
<gene>
    <name evidence="3" type="ORF">L484_010857</name>
</gene>
<dbReference type="Proteomes" id="UP000030645">
    <property type="component" value="Unassembled WGS sequence"/>
</dbReference>
<feature type="compositionally biased region" description="Basic and acidic residues" evidence="1">
    <location>
        <begin position="153"/>
        <end position="164"/>
    </location>
</feature>
<feature type="compositionally biased region" description="Low complexity" evidence="1">
    <location>
        <begin position="176"/>
        <end position="186"/>
    </location>
</feature>
<dbReference type="PANTHER" id="PTHR46119:SF12">
    <property type="entry name" value="PROTEIN SODIUM POTASSIUM ROOT DEFECTIVE 3"/>
    <property type="match status" value="1"/>
</dbReference>
<sequence length="268" mass="30037">MKLGMDIFCASPASTAICSSIDQRSMVRRSLHRNSTDHHQQSPCNLLDHHDDHRRMIKNQQPRHHHVPCSSQLPINPRPHNYEKSRKSCSDNYSYKQTSEVRRKSSADVYDVKSISRTSPPGSSRYLLSETPFVDWLSSETDDDRAVQRHVFSTDHQDDHDQPAKLKFRSLSTNDRPSSLRASSSTRSRHQVVVLRVSLHCKGCEGKVKKHLSKMEGVTSFSIDLAAKKVTVIGDITPLGVLASVSKVKSAQLWPSPTSSSPSSPWSA</sequence>
<dbReference type="AlphaFoldDB" id="W9SK01"/>
<feature type="domain" description="HMA" evidence="2">
    <location>
        <begin position="190"/>
        <end position="256"/>
    </location>
</feature>
<dbReference type="InterPro" id="IPR044526">
    <property type="entry name" value="NAKR1-3"/>
</dbReference>
<evidence type="ECO:0000256" key="1">
    <source>
        <dbReference type="SAM" id="MobiDB-lite"/>
    </source>
</evidence>
<dbReference type="OrthoDB" id="689350at2759"/>
<dbReference type="InterPro" id="IPR036163">
    <property type="entry name" value="HMA_dom_sf"/>
</dbReference>
<dbReference type="EMBL" id="KE346355">
    <property type="protein sequence ID" value="EXC35075.1"/>
    <property type="molecule type" value="Genomic_DNA"/>
</dbReference>
<evidence type="ECO:0000259" key="2">
    <source>
        <dbReference type="PROSITE" id="PS50846"/>
    </source>
</evidence>
<dbReference type="KEGG" id="mnt:21394140"/>
<keyword evidence="4" id="KW-1185">Reference proteome</keyword>
<feature type="compositionally biased region" description="Basic and acidic residues" evidence="1">
    <location>
        <begin position="80"/>
        <end position="89"/>
    </location>
</feature>
<dbReference type="SUPFAM" id="SSF55008">
    <property type="entry name" value="HMA, heavy metal-associated domain"/>
    <property type="match status" value="1"/>
</dbReference>
<dbReference type="Pfam" id="PF00403">
    <property type="entry name" value="HMA"/>
    <property type="match status" value="1"/>
</dbReference>
<name>W9SK01_9ROSA</name>
<dbReference type="eggNOG" id="KOG1603">
    <property type="taxonomic scope" value="Eukaryota"/>
</dbReference>
<dbReference type="Gene3D" id="3.30.70.100">
    <property type="match status" value="1"/>
</dbReference>
<dbReference type="GO" id="GO:0046872">
    <property type="term" value="F:metal ion binding"/>
    <property type="evidence" value="ECO:0007669"/>
    <property type="project" value="InterPro"/>
</dbReference>
<accession>W9SK01</accession>